<dbReference type="CDD" id="cd07998">
    <property type="entry name" value="WGR_DNA_ligase"/>
    <property type="match status" value="1"/>
</dbReference>
<gene>
    <name evidence="1" type="ORF">VSS37_16335</name>
</gene>
<evidence type="ECO:0000313" key="1">
    <source>
        <dbReference type="EMBL" id="MEB4592555.1"/>
    </source>
</evidence>
<reference evidence="2" key="1">
    <citation type="submission" date="2023-07" db="EMBL/GenBank/DDBJ databases">
        <title>The carbon used by Thiothrix.</title>
        <authorList>
            <person name="Chen L."/>
        </authorList>
    </citation>
    <scope>NUCLEOTIDE SEQUENCE [LARGE SCALE GENOMIC DNA]</scope>
</reference>
<accession>A0ABU6D0G0</accession>
<sequence>MQLTRRTTLRFQEGSSDKVYEVDIVAVDGGHLVNFRYGRSGKALTEGCKTASPVALPQAEKVANSLLVSKMNKGYQVLMGYDPVSGETVGALTAAASNAAPRKGKQTQQREQRIRERLSQFAEGKQDAGGLIEGFSLTRSLWKAGELRIPELSPALQAVLEHPPGVTRADPMFYYALAWAAGRSRDAAVLPLLDQIKDKVPAHLYQFACLQAGRGVQECLPEPEEALDVAAVVSAIQSFDHYAAMSFNVLTEKDHAYIQHVLHWHGLTDAVRQALERTVLGDADQDCLQLHFSAEDYAKISAGKAAFPALQPAILDVLRYHYNALLDNEAQKYASDFALYTELLTQINLEQALDNSYYIERAREGNLRYMWDSAARNLKNALKATGKVKDINSLWQRVINYYNLQSSKQSAVSAERLQQCYAVLREQQAYDEVVNQRVPTLRADGYFYRYQQDFSPELESRYDTSLAYHIKRLFNDRFAALRQEALKPRGRLLEQYDRHVTALYARASVQPEYREAALEAIRLAPVNQSFTAAFRKLYKMAEFLDDFPALAVLNHRIETTPDEGKRQPWRDENPAFTQQSRRYLRRRTVRLLRKLGKFAPPAYLQLAQAILLLVDDASPAAQRSAKKQLVYFPQLAAANFILHRHSHVYEQDFKGDWALYENRGSEASQPEAFASAWAYAGPELLTLLLQCKAAVVNDFALRRLQPQTAFLQEQPRAVWLQLLLRPYENTATLAVGQLAGSLHELEVMHAVLRAQFPSVRQHALRQLTADHFQQNRALLPLLLLSEYDDVYQLAKDYLYTAQADYPALATTLLEGLLAADENRRVLLPRLQWLLTQPLHAQVALAQLQALLAHPEAGVQHLGAILLADSDYAFEALGDCFALMAASAFEEVRAGAVALLAKLDDAGKRRYLDLLCNALTDTAAYPQQAALQVLREVADPGLQQAVFAHILPVLFRAEPVEGYSDAMLAIVQALAAMHRTVDADVLWRLLAARSKLAERAGAILLGAQPDSIFSIKQWAILTKNPTLQVRNTAMQALQALQANRAQVAEQFAEAVRILDNRWDDTRASAIAFFRGFPDDFWSSERVVAVCDNVYADVQQFGRDLVLRSFAQGAGEQYLLQLSQHPANGVQLFVSHFLEQHAGGKPAVILALAGYFRTMLSLVNRGRLLKDRVIAFLFKAAAEDEQVARMVADLFTDQSLSTVIADKSRYIRTLFELHNRYGIEQTPIKVVAPPVRAF</sequence>
<name>A0ABU6D0G0_9GAMM</name>
<dbReference type="RefSeq" id="WP_324696907.1">
    <property type="nucleotide sequence ID" value="NZ_JAYMYJ010000137.1"/>
</dbReference>
<dbReference type="InterPro" id="IPR016024">
    <property type="entry name" value="ARM-type_fold"/>
</dbReference>
<keyword evidence="2" id="KW-1185">Reference proteome</keyword>
<proteinExistence type="predicted"/>
<dbReference type="Proteomes" id="UP001308005">
    <property type="component" value="Unassembled WGS sequence"/>
</dbReference>
<dbReference type="SUPFAM" id="SSF48371">
    <property type="entry name" value="ARM repeat"/>
    <property type="match status" value="1"/>
</dbReference>
<protein>
    <recommendedName>
        <fullName evidence="3">WGR domain-containing protein</fullName>
    </recommendedName>
</protein>
<dbReference type="EMBL" id="JAYMYJ010000137">
    <property type="protein sequence ID" value="MEB4592555.1"/>
    <property type="molecule type" value="Genomic_DNA"/>
</dbReference>
<reference evidence="1 2" key="2">
    <citation type="submission" date="2024-01" db="EMBL/GenBank/DDBJ databases">
        <authorList>
            <person name="Xie X."/>
        </authorList>
    </citation>
    <scope>NUCLEOTIDE SEQUENCE [LARGE SCALE GENOMIC DNA]</scope>
    <source>
        <strain evidence="1">SCUT-1</strain>
    </source>
</reference>
<evidence type="ECO:0008006" key="3">
    <source>
        <dbReference type="Google" id="ProtNLM"/>
    </source>
</evidence>
<evidence type="ECO:0000313" key="2">
    <source>
        <dbReference type="Proteomes" id="UP001308005"/>
    </source>
</evidence>
<comment type="caution">
    <text evidence="1">The sequence shown here is derived from an EMBL/GenBank/DDBJ whole genome shotgun (WGS) entry which is preliminary data.</text>
</comment>
<dbReference type="Gene3D" id="2.20.140.10">
    <property type="entry name" value="WGR domain"/>
    <property type="match status" value="1"/>
</dbReference>
<organism evidence="1 2">
    <name type="scientific">Candidatus Thiothrix phosphatis</name>
    <dbReference type="NCBI Taxonomy" id="3112415"/>
    <lineage>
        <taxon>Bacteria</taxon>
        <taxon>Pseudomonadati</taxon>
        <taxon>Pseudomonadota</taxon>
        <taxon>Gammaproteobacteria</taxon>
        <taxon>Thiotrichales</taxon>
        <taxon>Thiotrichaceae</taxon>
        <taxon>Thiothrix</taxon>
    </lineage>
</organism>